<sequence length="142" mass="15620">LLMAADLPSASPFSQYFNTNYTPTSAELSGVRELISNDQSAVDDLDASIAQLVAHRELYAQRIQSHTALAGPVRRLPPEILAAIFLDSLAAIDGVVSNLPSVTLSHVCRQWRELSLDMPLLWVNLDLPIPPYPVPYSRPREA</sequence>
<dbReference type="InterPro" id="IPR036047">
    <property type="entry name" value="F-box-like_dom_sf"/>
</dbReference>
<comment type="caution">
    <text evidence="2">The sequence shown here is derived from an EMBL/GenBank/DDBJ whole genome shotgun (WGS) entry which is preliminary data.</text>
</comment>
<accession>A0A4Y7SIP9</accession>
<dbReference type="InterPro" id="IPR001810">
    <property type="entry name" value="F-box_dom"/>
</dbReference>
<evidence type="ECO:0000313" key="3">
    <source>
        <dbReference type="Proteomes" id="UP000298030"/>
    </source>
</evidence>
<dbReference type="Pfam" id="PF12937">
    <property type="entry name" value="F-box-like"/>
    <property type="match status" value="1"/>
</dbReference>
<dbReference type="STRING" id="71717.A0A4Y7SIP9"/>
<dbReference type="Proteomes" id="UP000298030">
    <property type="component" value="Unassembled WGS sequence"/>
</dbReference>
<feature type="domain" description="F-box" evidence="1">
    <location>
        <begin position="74"/>
        <end position="127"/>
    </location>
</feature>
<organism evidence="2 3">
    <name type="scientific">Coprinellus micaceus</name>
    <name type="common">Glistening ink-cap mushroom</name>
    <name type="synonym">Coprinus micaceus</name>
    <dbReference type="NCBI Taxonomy" id="71717"/>
    <lineage>
        <taxon>Eukaryota</taxon>
        <taxon>Fungi</taxon>
        <taxon>Dikarya</taxon>
        <taxon>Basidiomycota</taxon>
        <taxon>Agaricomycotina</taxon>
        <taxon>Agaricomycetes</taxon>
        <taxon>Agaricomycetidae</taxon>
        <taxon>Agaricales</taxon>
        <taxon>Agaricineae</taxon>
        <taxon>Psathyrellaceae</taxon>
        <taxon>Coprinellus</taxon>
    </lineage>
</organism>
<dbReference type="OrthoDB" id="3063971at2759"/>
<keyword evidence="3" id="KW-1185">Reference proteome</keyword>
<gene>
    <name evidence="2" type="ORF">FA13DRAFT_1642505</name>
</gene>
<evidence type="ECO:0000259" key="1">
    <source>
        <dbReference type="Pfam" id="PF12937"/>
    </source>
</evidence>
<dbReference type="SUPFAM" id="SSF81383">
    <property type="entry name" value="F-box domain"/>
    <property type="match status" value="1"/>
</dbReference>
<dbReference type="EMBL" id="QPFP01000105">
    <property type="protein sequence ID" value="TEB21631.1"/>
    <property type="molecule type" value="Genomic_DNA"/>
</dbReference>
<name>A0A4Y7SIP9_COPMI</name>
<protein>
    <recommendedName>
        <fullName evidence="1">F-box domain-containing protein</fullName>
    </recommendedName>
</protein>
<proteinExistence type="predicted"/>
<dbReference type="Gene3D" id="1.20.1280.50">
    <property type="match status" value="1"/>
</dbReference>
<evidence type="ECO:0000313" key="2">
    <source>
        <dbReference type="EMBL" id="TEB21631.1"/>
    </source>
</evidence>
<reference evidence="2 3" key="1">
    <citation type="journal article" date="2019" name="Nat. Ecol. Evol.">
        <title>Megaphylogeny resolves global patterns of mushroom evolution.</title>
        <authorList>
            <person name="Varga T."/>
            <person name="Krizsan K."/>
            <person name="Foldi C."/>
            <person name="Dima B."/>
            <person name="Sanchez-Garcia M."/>
            <person name="Sanchez-Ramirez S."/>
            <person name="Szollosi G.J."/>
            <person name="Szarkandi J.G."/>
            <person name="Papp V."/>
            <person name="Albert L."/>
            <person name="Andreopoulos W."/>
            <person name="Angelini C."/>
            <person name="Antonin V."/>
            <person name="Barry K.W."/>
            <person name="Bougher N.L."/>
            <person name="Buchanan P."/>
            <person name="Buyck B."/>
            <person name="Bense V."/>
            <person name="Catcheside P."/>
            <person name="Chovatia M."/>
            <person name="Cooper J."/>
            <person name="Damon W."/>
            <person name="Desjardin D."/>
            <person name="Finy P."/>
            <person name="Geml J."/>
            <person name="Haridas S."/>
            <person name="Hughes K."/>
            <person name="Justo A."/>
            <person name="Karasinski D."/>
            <person name="Kautmanova I."/>
            <person name="Kiss B."/>
            <person name="Kocsube S."/>
            <person name="Kotiranta H."/>
            <person name="LaButti K.M."/>
            <person name="Lechner B.E."/>
            <person name="Liimatainen K."/>
            <person name="Lipzen A."/>
            <person name="Lukacs Z."/>
            <person name="Mihaltcheva S."/>
            <person name="Morgado L.N."/>
            <person name="Niskanen T."/>
            <person name="Noordeloos M.E."/>
            <person name="Ohm R.A."/>
            <person name="Ortiz-Santana B."/>
            <person name="Ovrebo C."/>
            <person name="Racz N."/>
            <person name="Riley R."/>
            <person name="Savchenko A."/>
            <person name="Shiryaev A."/>
            <person name="Soop K."/>
            <person name="Spirin V."/>
            <person name="Szebenyi C."/>
            <person name="Tomsovsky M."/>
            <person name="Tulloss R.E."/>
            <person name="Uehling J."/>
            <person name="Grigoriev I.V."/>
            <person name="Vagvolgyi C."/>
            <person name="Papp T."/>
            <person name="Martin F.M."/>
            <person name="Miettinen O."/>
            <person name="Hibbett D.S."/>
            <person name="Nagy L.G."/>
        </authorList>
    </citation>
    <scope>NUCLEOTIDE SEQUENCE [LARGE SCALE GENOMIC DNA]</scope>
    <source>
        <strain evidence="2 3">FP101781</strain>
    </source>
</reference>
<feature type="non-terminal residue" evidence="2">
    <location>
        <position position="1"/>
    </location>
</feature>
<dbReference type="AlphaFoldDB" id="A0A4Y7SIP9"/>